<dbReference type="PANTHER" id="PTHR37383">
    <property type="entry name" value="OS01G0694200 PROTEIN"/>
    <property type="match status" value="1"/>
</dbReference>
<sequence>MVPVVPAVAALMIEVQACKLSLPRPSISSSPPITSLLFEPHSNSLALMHSDSSFSLYPSLSPFSPPSPQSQALTLTLVPPPSSFATFLLLQNPRPNSGAHNPRVLFVVAAPHRAGAAVLLRFYVLQKTQLFAKAEVLCTQKDLQFEPKLGVLFNANHGVSVKLGGSINIFAMYSVSNSKIWVFSVKMAGDDRDDGVLLKLMKCAVIDCGVPAFSISVSGEFLILGEENGVRVFQLRPLVKGWIRKEQRESKNLNFPNGCGSKSAGVEANMEIACNGDLEGRIDLHRVSVKRRSVRFRQDSSEGSACFVAFKGKEVEHLKSMMPPLIPVKAVSIQALSAKKFLILDSDGDVHLLCLSIHHLGSEITCHMRQFTNTMKVQKLAVLPDTSTRGRTVWISDGFYSVHMMTVSDTDTSANEDDENDSEEKLKQISVTQAIFASERIQDIIPLAANALLILGQGSLFAYAIS</sequence>
<dbReference type="AlphaFoldDB" id="A0AA38Z653"/>
<accession>A0AA38Z653</accession>
<comment type="caution">
    <text evidence="1">The sequence shown here is derived from an EMBL/GenBank/DDBJ whole genome shotgun (WGS) entry which is preliminary data.</text>
</comment>
<protein>
    <submittedName>
        <fullName evidence="1">Uncharacterized protein</fullName>
    </submittedName>
</protein>
<dbReference type="PANTHER" id="PTHR37383:SF1">
    <property type="entry name" value="OS01G0694200 PROTEIN"/>
    <property type="match status" value="1"/>
</dbReference>
<keyword evidence="2" id="KW-1185">Reference proteome</keyword>
<proteinExistence type="predicted"/>
<reference evidence="1 2" key="1">
    <citation type="journal article" date="2023" name="BMC Biotechnol.">
        <title>Vitis rotundifolia cv Carlos genome sequencing.</title>
        <authorList>
            <person name="Huff M."/>
            <person name="Hulse-Kemp A."/>
            <person name="Scheffler B."/>
            <person name="Youngblood R."/>
            <person name="Simpson S."/>
            <person name="Babiker E."/>
            <person name="Staton M."/>
        </authorList>
    </citation>
    <scope>NUCLEOTIDE SEQUENCE [LARGE SCALE GENOMIC DNA]</scope>
    <source>
        <tissue evidence="1">Leaf</tissue>
    </source>
</reference>
<evidence type="ECO:0000313" key="1">
    <source>
        <dbReference type="EMBL" id="KAJ9682937.1"/>
    </source>
</evidence>
<organism evidence="1 2">
    <name type="scientific">Vitis rotundifolia</name>
    <name type="common">Muscadine grape</name>
    <dbReference type="NCBI Taxonomy" id="103349"/>
    <lineage>
        <taxon>Eukaryota</taxon>
        <taxon>Viridiplantae</taxon>
        <taxon>Streptophyta</taxon>
        <taxon>Embryophyta</taxon>
        <taxon>Tracheophyta</taxon>
        <taxon>Spermatophyta</taxon>
        <taxon>Magnoliopsida</taxon>
        <taxon>eudicotyledons</taxon>
        <taxon>Gunneridae</taxon>
        <taxon>Pentapetalae</taxon>
        <taxon>rosids</taxon>
        <taxon>Vitales</taxon>
        <taxon>Vitaceae</taxon>
        <taxon>Viteae</taxon>
        <taxon>Vitis</taxon>
    </lineage>
</organism>
<dbReference type="Proteomes" id="UP001168098">
    <property type="component" value="Unassembled WGS sequence"/>
</dbReference>
<dbReference type="EMBL" id="JARBHA010000014">
    <property type="protein sequence ID" value="KAJ9682937.1"/>
    <property type="molecule type" value="Genomic_DNA"/>
</dbReference>
<evidence type="ECO:0000313" key="2">
    <source>
        <dbReference type="Proteomes" id="UP001168098"/>
    </source>
</evidence>
<gene>
    <name evidence="1" type="ORF">PVL29_018790</name>
</gene>
<name>A0AA38Z653_VITRO</name>